<dbReference type="Pfam" id="PF02381">
    <property type="entry name" value="MraZ"/>
    <property type="match status" value="2"/>
</dbReference>
<evidence type="ECO:0000256" key="3">
    <source>
        <dbReference type="ARBA" id="ARBA00022737"/>
    </source>
</evidence>
<dbReference type="InterPro" id="IPR035644">
    <property type="entry name" value="MraZ_C"/>
</dbReference>
<name>A0ABX8WPN0_9GAMM</name>
<proteinExistence type="inferred from homology"/>
<dbReference type="Proteomes" id="UP000824755">
    <property type="component" value="Chromosome"/>
</dbReference>
<feature type="domain" description="SpoVT-AbrB" evidence="8">
    <location>
        <begin position="5"/>
        <end position="52"/>
    </location>
</feature>
<dbReference type="RefSeq" id="WP_220379469.1">
    <property type="nucleotide sequence ID" value="NZ_CP080544.1"/>
</dbReference>
<organism evidence="9 10">
    <name type="scientific">Lysobacter soyae</name>
    <dbReference type="NCBI Taxonomy" id="2764185"/>
    <lineage>
        <taxon>Bacteria</taxon>
        <taxon>Pseudomonadati</taxon>
        <taxon>Pseudomonadota</taxon>
        <taxon>Gammaproteobacteria</taxon>
        <taxon>Lysobacterales</taxon>
        <taxon>Lysobacteraceae</taxon>
        <taxon>Lysobacter</taxon>
    </lineage>
</organism>
<evidence type="ECO:0000256" key="6">
    <source>
        <dbReference type="ARBA" id="ARBA00023163"/>
    </source>
</evidence>
<sequence>MFQGETSITVDDKGRLAIPAVYRDAVAEQGNRLVFTYNPYENGSLFIYPVAVYEKVREQVAKLPNSSNKHRQLQRKLIGSAAVVDVDGSGRISIPQSMRLTLGIEKKTILLGMDDRFELWTEKAHQAQIEQTVGDDITPEMLELRI</sequence>
<protein>
    <recommendedName>
        <fullName evidence="1 7">Transcriptional regulator MraZ</fullName>
    </recommendedName>
</protein>
<dbReference type="InterPro" id="IPR020603">
    <property type="entry name" value="MraZ_dom"/>
</dbReference>
<dbReference type="InterPro" id="IPR037914">
    <property type="entry name" value="SpoVT-AbrB_sf"/>
</dbReference>
<keyword evidence="2 7" id="KW-0963">Cytoplasm</keyword>
<evidence type="ECO:0000313" key="10">
    <source>
        <dbReference type="Proteomes" id="UP000824755"/>
    </source>
</evidence>
<keyword evidence="5 7" id="KW-0238">DNA-binding</keyword>
<keyword evidence="3" id="KW-0677">Repeat</keyword>
<dbReference type="HAMAP" id="MF_01008">
    <property type="entry name" value="MraZ"/>
    <property type="match status" value="1"/>
</dbReference>
<evidence type="ECO:0000256" key="4">
    <source>
        <dbReference type="ARBA" id="ARBA00023015"/>
    </source>
</evidence>
<dbReference type="InterPro" id="IPR003444">
    <property type="entry name" value="MraZ"/>
</dbReference>
<evidence type="ECO:0000256" key="1">
    <source>
        <dbReference type="ARBA" id="ARBA00013860"/>
    </source>
</evidence>
<evidence type="ECO:0000256" key="5">
    <source>
        <dbReference type="ARBA" id="ARBA00023125"/>
    </source>
</evidence>
<reference evidence="9 10" key="1">
    <citation type="submission" date="2021-08" db="EMBL/GenBank/DDBJ databases">
        <title>Lysobacter sp. strain CJ11 Genome sequencing and assembly.</title>
        <authorList>
            <person name="Kim I."/>
        </authorList>
    </citation>
    <scope>NUCLEOTIDE SEQUENCE [LARGE SCALE GENOMIC DNA]</scope>
    <source>
        <strain evidence="9 10">CJ11</strain>
    </source>
</reference>
<evidence type="ECO:0000256" key="7">
    <source>
        <dbReference type="HAMAP-Rule" id="MF_01008"/>
    </source>
</evidence>
<comment type="similarity">
    <text evidence="7">Belongs to the MraZ family.</text>
</comment>
<dbReference type="PANTHER" id="PTHR34701">
    <property type="entry name" value="TRANSCRIPTIONAL REGULATOR MRAZ"/>
    <property type="match status" value="1"/>
</dbReference>
<dbReference type="PANTHER" id="PTHR34701:SF1">
    <property type="entry name" value="TRANSCRIPTIONAL REGULATOR MRAZ"/>
    <property type="match status" value="1"/>
</dbReference>
<dbReference type="InterPro" id="IPR038619">
    <property type="entry name" value="MraZ_sf"/>
</dbReference>
<comment type="subcellular location">
    <subcellularLocation>
        <location evidence="7">Cytoplasm</location>
        <location evidence="7">Nucleoid</location>
    </subcellularLocation>
</comment>
<keyword evidence="10" id="KW-1185">Reference proteome</keyword>
<dbReference type="PROSITE" id="PS51740">
    <property type="entry name" value="SPOVT_ABRB"/>
    <property type="match status" value="2"/>
</dbReference>
<dbReference type="InterPro" id="IPR035642">
    <property type="entry name" value="MraZ_N"/>
</dbReference>
<evidence type="ECO:0000259" key="8">
    <source>
        <dbReference type="PROSITE" id="PS51740"/>
    </source>
</evidence>
<keyword evidence="4 7" id="KW-0805">Transcription regulation</keyword>
<dbReference type="CDD" id="cd16320">
    <property type="entry name" value="MraZ_N"/>
    <property type="match status" value="1"/>
</dbReference>
<dbReference type="CDD" id="cd16321">
    <property type="entry name" value="MraZ_C"/>
    <property type="match status" value="1"/>
</dbReference>
<dbReference type="Gene3D" id="3.40.1550.20">
    <property type="entry name" value="Transcriptional regulator MraZ domain"/>
    <property type="match status" value="1"/>
</dbReference>
<comment type="subunit">
    <text evidence="7">Forms oligomers.</text>
</comment>
<gene>
    <name evidence="7 9" type="primary">mraZ</name>
    <name evidence="9" type="ORF">H8L67_08870</name>
</gene>
<dbReference type="InterPro" id="IPR007159">
    <property type="entry name" value="SpoVT-AbrB_dom"/>
</dbReference>
<dbReference type="EMBL" id="CP080544">
    <property type="protein sequence ID" value="QYR52684.1"/>
    <property type="molecule type" value="Genomic_DNA"/>
</dbReference>
<evidence type="ECO:0000256" key="2">
    <source>
        <dbReference type="ARBA" id="ARBA00022490"/>
    </source>
</evidence>
<feature type="domain" description="SpoVT-AbrB" evidence="8">
    <location>
        <begin position="81"/>
        <end position="124"/>
    </location>
</feature>
<keyword evidence="6 7" id="KW-0804">Transcription</keyword>
<dbReference type="SUPFAM" id="SSF89447">
    <property type="entry name" value="AbrB/MazE/MraZ-like"/>
    <property type="match status" value="1"/>
</dbReference>
<dbReference type="NCBIfam" id="TIGR00242">
    <property type="entry name" value="division/cell wall cluster transcriptional repressor MraZ"/>
    <property type="match status" value="1"/>
</dbReference>
<evidence type="ECO:0000313" key="9">
    <source>
        <dbReference type="EMBL" id="QYR52684.1"/>
    </source>
</evidence>
<accession>A0ABX8WPN0</accession>